<reference evidence="1 2" key="1">
    <citation type="submission" date="2021-08" db="EMBL/GenBank/DDBJ databases">
        <title>Bactericidal Effect of Pseudomonas oryziphila sp. nov., a novel Pseudomonas Species Against Xanthomonas oryzae Reduces Disease Severity of Bacterial Leaf Streak of Rice.</title>
        <authorList>
            <person name="Yang R."/>
            <person name="Li S."/>
            <person name="Li Y."/>
            <person name="Yan Y."/>
            <person name="Fang Y."/>
            <person name="Zou L."/>
            <person name="Chen G."/>
        </authorList>
    </citation>
    <scope>NUCLEOTIDE SEQUENCE [LARGE SCALE GENOMIC DNA]</scope>
    <source>
        <strain evidence="1 2">DSM 17497</strain>
    </source>
</reference>
<keyword evidence="2" id="KW-1185">Reference proteome</keyword>
<gene>
    <name evidence="1" type="ORF">K5H97_21920</name>
</gene>
<evidence type="ECO:0000313" key="1">
    <source>
        <dbReference type="EMBL" id="QZP25451.1"/>
    </source>
</evidence>
<organism evidence="1 2">
    <name type="scientific">Pseudomonas mosselii</name>
    <dbReference type="NCBI Taxonomy" id="78327"/>
    <lineage>
        <taxon>Bacteria</taxon>
        <taxon>Pseudomonadati</taxon>
        <taxon>Pseudomonadota</taxon>
        <taxon>Gammaproteobacteria</taxon>
        <taxon>Pseudomonadales</taxon>
        <taxon>Pseudomonadaceae</taxon>
        <taxon>Pseudomonas</taxon>
    </lineage>
</organism>
<sequence>MFAGQSHENGQVMRVETINAQGSTIPTQVAPSTFFFNHGWVTFQGLIQPDFSLHLSPLSPSA</sequence>
<dbReference type="Proteomes" id="UP000825591">
    <property type="component" value="Chromosome"/>
</dbReference>
<accession>A0ABX9AX79</accession>
<dbReference type="EMBL" id="CP081966">
    <property type="protein sequence ID" value="QZP25451.1"/>
    <property type="molecule type" value="Genomic_DNA"/>
</dbReference>
<evidence type="ECO:0000313" key="2">
    <source>
        <dbReference type="Proteomes" id="UP000825591"/>
    </source>
</evidence>
<proteinExistence type="predicted"/>
<name>A0ABX9AX79_9PSED</name>
<dbReference type="RefSeq" id="WP_023629573.1">
    <property type="nucleotide sequence ID" value="NZ_CP081966.1"/>
</dbReference>
<protein>
    <submittedName>
        <fullName evidence="1">Uncharacterized protein</fullName>
    </submittedName>
</protein>